<comment type="function">
    <text evidence="18">Catalyzes the epimerization of the S- and R-forms of NAD(P)HX, a damaged form of NAD(P)H that is a result of enzymatic or heat-dependent hydration. This is a prerequisite for the S-specific NAD(P)H-hydrate dehydratase to allow the repair of both epimers of NAD(P)HX.</text>
</comment>
<name>A0ABV6ZX80_9PROT</name>
<evidence type="ECO:0000256" key="14">
    <source>
        <dbReference type="ARBA" id="ARBA00025153"/>
    </source>
</evidence>
<comment type="similarity">
    <text evidence="18">Belongs to the NnrE/AIBP family.</text>
</comment>
<evidence type="ECO:0000256" key="5">
    <source>
        <dbReference type="ARBA" id="ARBA00022723"/>
    </source>
</evidence>
<organism evidence="22 23">
    <name type="scientific">Hyphobacterium vulgare</name>
    <dbReference type="NCBI Taxonomy" id="1736751"/>
    <lineage>
        <taxon>Bacteria</taxon>
        <taxon>Pseudomonadati</taxon>
        <taxon>Pseudomonadota</taxon>
        <taxon>Alphaproteobacteria</taxon>
        <taxon>Maricaulales</taxon>
        <taxon>Maricaulaceae</taxon>
        <taxon>Hyphobacterium</taxon>
    </lineage>
</organism>
<evidence type="ECO:0000259" key="21">
    <source>
        <dbReference type="PROSITE" id="PS51385"/>
    </source>
</evidence>
<keyword evidence="13" id="KW-0511">Multifunctional enzyme</keyword>
<evidence type="ECO:0000256" key="12">
    <source>
        <dbReference type="ARBA" id="ARBA00023239"/>
    </source>
</evidence>
<dbReference type="PANTHER" id="PTHR12592">
    <property type="entry name" value="ATP-DEPENDENT (S)-NAD(P)H-HYDRATE DEHYDRATASE FAMILY MEMBER"/>
    <property type="match status" value="1"/>
</dbReference>
<evidence type="ECO:0000313" key="22">
    <source>
        <dbReference type="EMBL" id="MFC2926025.1"/>
    </source>
</evidence>
<feature type="domain" description="YjeF N-terminal" evidence="21">
    <location>
        <begin position="14"/>
        <end position="211"/>
    </location>
</feature>
<evidence type="ECO:0000256" key="3">
    <source>
        <dbReference type="ARBA" id="ARBA00006001"/>
    </source>
</evidence>
<feature type="binding site" evidence="17">
    <location>
        <position position="435"/>
    </location>
    <ligand>
        <name>AMP</name>
        <dbReference type="ChEBI" id="CHEBI:456215"/>
    </ligand>
</feature>
<dbReference type="PROSITE" id="PS01050">
    <property type="entry name" value="YJEF_C_2"/>
    <property type="match status" value="1"/>
</dbReference>
<dbReference type="InterPro" id="IPR000631">
    <property type="entry name" value="CARKD"/>
</dbReference>
<dbReference type="SUPFAM" id="SSF64153">
    <property type="entry name" value="YjeF N-terminal domain-like"/>
    <property type="match status" value="1"/>
</dbReference>
<keyword evidence="7 17" id="KW-0067">ATP-binding</keyword>
<dbReference type="HAMAP" id="MF_01966">
    <property type="entry name" value="NADHX_epimerase"/>
    <property type="match status" value="1"/>
</dbReference>
<feature type="binding site" evidence="18">
    <location>
        <position position="121"/>
    </location>
    <ligand>
        <name>K(+)</name>
        <dbReference type="ChEBI" id="CHEBI:29103"/>
    </ligand>
</feature>
<evidence type="ECO:0000256" key="18">
    <source>
        <dbReference type="HAMAP-Rule" id="MF_01966"/>
    </source>
</evidence>
<dbReference type="Gene3D" id="3.40.1190.20">
    <property type="match status" value="1"/>
</dbReference>
<evidence type="ECO:0000256" key="11">
    <source>
        <dbReference type="ARBA" id="ARBA00023235"/>
    </source>
</evidence>
<dbReference type="Gene3D" id="3.40.50.10260">
    <property type="entry name" value="YjeF N-terminal domain"/>
    <property type="match status" value="1"/>
</dbReference>
<comment type="similarity">
    <text evidence="17">Belongs to the NnrD/CARKD family.</text>
</comment>
<evidence type="ECO:0000256" key="6">
    <source>
        <dbReference type="ARBA" id="ARBA00022741"/>
    </source>
</evidence>
<evidence type="ECO:0000256" key="16">
    <source>
        <dbReference type="ARBA" id="ARBA00049209"/>
    </source>
</evidence>
<evidence type="ECO:0000256" key="17">
    <source>
        <dbReference type="HAMAP-Rule" id="MF_01965"/>
    </source>
</evidence>
<dbReference type="HAMAP" id="MF_01965">
    <property type="entry name" value="NADHX_dehydratase"/>
    <property type="match status" value="1"/>
</dbReference>
<evidence type="ECO:0000259" key="20">
    <source>
        <dbReference type="PROSITE" id="PS51383"/>
    </source>
</evidence>
<dbReference type="PROSITE" id="PS51383">
    <property type="entry name" value="YJEF_C_3"/>
    <property type="match status" value="1"/>
</dbReference>
<dbReference type="Pfam" id="PF03853">
    <property type="entry name" value="YjeF_N"/>
    <property type="match status" value="1"/>
</dbReference>
<feature type="domain" description="YjeF C-terminal" evidence="20">
    <location>
        <begin position="221"/>
        <end position="490"/>
    </location>
</feature>
<evidence type="ECO:0000256" key="19">
    <source>
        <dbReference type="PIRNR" id="PIRNR017184"/>
    </source>
</evidence>
<feature type="binding site" evidence="17">
    <location>
        <begin position="406"/>
        <end position="410"/>
    </location>
    <ligand>
        <name>AMP</name>
        <dbReference type="ChEBI" id="CHEBI:456215"/>
    </ligand>
</feature>
<evidence type="ECO:0000256" key="9">
    <source>
        <dbReference type="ARBA" id="ARBA00022958"/>
    </source>
</evidence>
<evidence type="ECO:0000313" key="23">
    <source>
        <dbReference type="Proteomes" id="UP001595379"/>
    </source>
</evidence>
<dbReference type="InterPro" id="IPR030677">
    <property type="entry name" value="Nnr"/>
</dbReference>
<evidence type="ECO:0000256" key="2">
    <source>
        <dbReference type="ARBA" id="ARBA00000909"/>
    </source>
</evidence>
<keyword evidence="8 17" id="KW-0521">NADP</keyword>
<dbReference type="SUPFAM" id="SSF53613">
    <property type="entry name" value="Ribokinase-like"/>
    <property type="match status" value="1"/>
</dbReference>
<comment type="catalytic activity">
    <reaction evidence="2 18 19">
        <text>(6R)-NADPHX = (6S)-NADPHX</text>
        <dbReference type="Rhea" id="RHEA:32227"/>
        <dbReference type="ChEBI" id="CHEBI:64076"/>
        <dbReference type="ChEBI" id="CHEBI:64077"/>
        <dbReference type="EC" id="5.1.99.6"/>
    </reaction>
</comment>
<comment type="similarity">
    <text evidence="4 19">In the C-terminal section; belongs to the NnrD/CARKD family.</text>
</comment>
<feature type="binding site" evidence="18">
    <location>
        <begin position="60"/>
        <end position="64"/>
    </location>
    <ligand>
        <name>(6S)-NADPHX</name>
        <dbReference type="ChEBI" id="CHEBI:64076"/>
    </ligand>
</feature>
<comment type="catalytic activity">
    <reaction evidence="15 17 19">
        <text>(6S)-NADHX + ADP = AMP + phosphate + NADH + H(+)</text>
        <dbReference type="Rhea" id="RHEA:32223"/>
        <dbReference type="ChEBI" id="CHEBI:15378"/>
        <dbReference type="ChEBI" id="CHEBI:43474"/>
        <dbReference type="ChEBI" id="CHEBI:57945"/>
        <dbReference type="ChEBI" id="CHEBI:64074"/>
        <dbReference type="ChEBI" id="CHEBI:456215"/>
        <dbReference type="ChEBI" id="CHEBI:456216"/>
        <dbReference type="EC" id="4.2.1.136"/>
    </reaction>
</comment>
<keyword evidence="11 18" id="KW-0413">Isomerase</keyword>
<comment type="cofactor">
    <cofactor evidence="17">
        <name>Mg(2+)</name>
        <dbReference type="ChEBI" id="CHEBI:18420"/>
    </cofactor>
</comment>
<evidence type="ECO:0000256" key="10">
    <source>
        <dbReference type="ARBA" id="ARBA00023027"/>
    </source>
</evidence>
<comment type="function">
    <text evidence="17">Catalyzes the dehydration of the S-form of NAD(P)HX at the expense of ADP, which is converted to AMP. Together with NAD(P)HX epimerase, which catalyzes the epimerization of the S- and R-forms, the enzyme allows the repair of both epimers of NAD(P)HX, a damaged form of NAD(P)H that is a result of enzymatic or heat-dependent hydration.</text>
</comment>
<accession>A0ABV6ZX80</accession>
<dbReference type="InterPro" id="IPR004443">
    <property type="entry name" value="YjeF_N_dom"/>
</dbReference>
<dbReference type="EC" id="4.2.1.136" evidence="19"/>
<dbReference type="NCBIfam" id="TIGR00197">
    <property type="entry name" value="yjeF_nterm"/>
    <property type="match status" value="1"/>
</dbReference>
<dbReference type="Pfam" id="PF01256">
    <property type="entry name" value="Carb_kinase"/>
    <property type="match status" value="1"/>
</dbReference>
<comment type="cofactor">
    <cofactor evidence="18 19">
        <name>K(+)</name>
        <dbReference type="ChEBI" id="CHEBI:29103"/>
    </cofactor>
    <text evidence="18 19">Binds 1 potassium ion per subunit.</text>
</comment>
<dbReference type="PANTHER" id="PTHR12592:SF0">
    <property type="entry name" value="ATP-DEPENDENT (S)-NAD(P)H-HYDRATE DEHYDRATASE"/>
    <property type="match status" value="1"/>
</dbReference>
<keyword evidence="5 18" id="KW-0479">Metal-binding</keyword>
<dbReference type="InterPro" id="IPR036652">
    <property type="entry name" value="YjeF_N_dom_sf"/>
</dbReference>
<evidence type="ECO:0000256" key="1">
    <source>
        <dbReference type="ARBA" id="ARBA00000013"/>
    </source>
</evidence>
<evidence type="ECO:0000256" key="4">
    <source>
        <dbReference type="ARBA" id="ARBA00009524"/>
    </source>
</evidence>
<feature type="binding site" evidence="18">
    <location>
        <position position="157"/>
    </location>
    <ligand>
        <name>K(+)</name>
        <dbReference type="ChEBI" id="CHEBI:29103"/>
    </ligand>
</feature>
<sequence>MTPGPAEIFSVDGVRRADRHASGHGRSAWVLMQTAGRSVVDAITARWSPRQTVIFVGPGNNGGDGFVIANGLSDAGWPVRVVRVFPDRNWTGDAHVAAQHWAGPVNGLGPDSLSGAGLIVDAIFGTGLSRSPEGEAAELIAAINACGAPVVAVDIPSGLNGDRGEPQGEAVEADLTVTFHRLRPAHLLQPSRQFCGKIVCADIGIPDHDPPEGDVVARLNHPALWPDWPETGAADTHKHRKGRLAVLSGPAKSTGAARMAAVAGLRAGAGLVTMLTPPGAALVNANHLTEVMIRSFRDVEDFLTGLDAIRATAAVLGPAAGKSDALKQIVIAALSRPLPVVLDGDALSVFCDDPGHLLGHLRDHDVITPHAGEFERLFPGLSGTSLNKIEAARAAADRAGCVVVFKGADSVIAVPGRTPRINTNASPALATAGTGDTLAGLIGGLLAQGAPAFDAASAAVWLHGEAGLRLGSGLIAGELADVMPAIMQDLARRRRIAAVRAALIGG</sequence>
<dbReference type="PIRSF" id="PIRSF017184">
    <property type="entry name" value="Nnr"/>
    <property type="match status" value="1"/>
</dbReference>
<evidence type="ECO:0000256" key="7">
    <source>
        <dbReference type="ARBA" id="ARBA00022840"/>
    </source>
</evidence>
<comment type="caution">
    <text evidence="22">The sequence shown here is derived from an EMBL/GenBank/DDBJ whole genome shotgun (WGS) entry which is preliminary data.</text>
</comment>
<keyword evidence="12 17" id="KW-0456">Lyase</keyword>
<comment type="catalytic activity">
    <reaction evidence="16 17 19">
        <text>(6S)-NADPHX + ADP = AMP + phosphate + NADPH + H(+)</text>
        <dbReference type="Rhea" id="RHEA:32235"/>
        <dbReference type="ChEBI" id="CHEBI:15378"/>
        <dbReference type="ChEBI" id="CHEBI:43474"/>
        <dbReference type="ChEBI" id="CHEBI:57783"/>
        <dbReference type="ChEBI" id="CHEBI:64076"/>
        <dbReference type="ChEBI" id="CHEBI:456215"/>
        <dbReference type="ChEBI" id="CHEBI:456216"/>
        <dbReference type="EC" id="4.2.1.136"/>
    </reaction>
</comment>
<keyword evidence="10 17" id="KW-0520">NAD</keyword>
<comment type="caution">
    <text evidence="17">Lacks conserved residue(s) required for the propagation of feature annotation.</text>
</comment>
<dbReference type="InterPro" id="IPR029056">
    <property type="entry name" value="Ribokinase-like"/>
</dbReference>
<evidence type="ECO:0000256" key="13">
    <source>
        <dbReference type="ARBA" id="ARBA00023268"/>
    </source>
</evidence>
<comment type="subunit">
    <text evidence="17">Homotetramer.</text>
</comment>
<dbReference type="RefSeq" id="WP_343165551.1">
    <property type="nucleotide sequence ID" value="NZ_JBHRSV010000014.1"/>
</dbReference>
<dbReference type="CDD" id="cd01171">
    <property type="entry name" value="YXKO-related"/>
    <property type="match status" value="1"/>
</dbReference>
<comment type="similarity">
    <text evidence="3 19">In the N-terminal section; belongs to the NnrE/AIBP family.</text>
</comment>
<dbReference type="EC" id="5.1.99.6" evidence="19"/>
<proteinExistence type="inferred from homology"/>
<keyword evidence="23" id="KW-1185">Reference proteome</keyword>
<gene>
    <name evidence="18" type="primary">nnrE</name>
    <name evidence="17" type="synonym">nnrD</name>
    <name evidence="22" type="ORF">ACFOOR_07895</name>
</gene>
<feature type="binding site" evidence="17">
    <location>
        <position position="436"/>
    </location>
    <ligand>
        <name>(6S)-NADPHX</name>
        <dbReference type="ChEBI" id="CHEBI:64076"/>
    </ligand>
</feature>
<dbReference type="NCBIfam" id="TIGR00196">
    <property type="entry name" value="yjeF_cterm"/>
    <property type="match status" value="1"/>
</dbReference>
<protein>
    <recommendedName>
        <fullName evidence="19">Bifunctional NAD(P)H-hydrate repair enzyme</fullName>
    </recommendedName>
    <alternativeName>
        <fullName evidence="19">Nicotinamide nucleotide repair protein</fullName>
    </alternativeName>
    <domain>
        <recommendedName>
            <fullName evidence="19">ADP-dependent (S)-NAD(P)H-hydrate dehydratase</fullName>
            <ecNumber evidence="19">4.2.1.136</ecNumber>
        </recommendedName>
        <alternativeName>
            <fullName evidence="19">ADP-dependent NAD(P)HX dehydratase</fullName>
        </alternativeName>
    </domain>
    <domain>
        <recommendedName>
            <fullName evidence="19">NAD(P)H-hydrate epimerase</fullName>
            <ecNumber evidence="19">5.1.99.6</ecNumber>
        </recommendedName>
    </domain>
</protein>
<evidence type="ECO:0000256" key="8">
    <source>
        <dbReference type="ARBA" id="ARBA00022857"/>
    </source>
</evidence>
<comment type="function">
    <text evidence="14 19">Bifunctional enzyme that catalyzes the epimerization of the S- and R-forms of NAD(P)HX and the dehydration of the S-form of NAD(P)HX at the expense of ADP, which is converted to AMP. This allows the repair of both epimers of NAD(P)HX, a damaged form of NAD(P)H that is a result of enzymatic or heat-dependent hydration.</text>
</comment>
<comment type="catalytic activity">
    <reaction evidence="1 18 19">
        <text>(6R)-NADHX = (6S)-NADHX</text>
        <dbReference type="Rhea" id="RHEA:32215"/>
        <dbReference type="ChEBI" id="CHEBI:64074"/>
        <dbReference type="ChEBI" id="CHEBI:64075"/>
        <dbReference type="EC" id="5.1.99.6"/>
    </reaction>
</comment>
<reference evidence="23" key="1">
    <citation type="journal article" date="2019" name="Int. J. Syst. Evol. Microbiol.">
        <title>The Global Catalogue of Microorganisms (GCM) 10K type strain sequencing project: providing services to taxonomists for standard genome sequencing and annotation.</title>
        <authorList>
            <consortium name="The Broad Institute Genomics Platform"/>
            <consortium name="The Broad Institute Genome Sequencing Center for Infectious Disease"/>
            <person name="Wu L."/>
            <person name="Ma J."/>
        </authorList>
    </citation>
    <scope>NUCLEOTIDE SEQUENCE [LARGE SCALE GENOMIC DNA]</scope>
    <source>
        <strain evidence="23">KCTC 52487</strain>
    </source>
</reference>
<keyword evidence="6 17" id="KW-0547">Nucleotide-binding</keyword>
<dbReference type="PROSITE" id="PS51385">
    <property type="entry name" value="YJEF_N"/>
    <property type="match status" value="1"/>
</dbReference>
<feature type="binding site" evidence="18">
    <location>
        <begin position="125"/>
        <end position="131"/>
    </location>
    <ligand>
        <name>(6S)-NADPHX</name>
        <dbReference type="ChEBI" id="CHEBI:64076"/>
    </ligand>
</feature>
<evidence type="ECO:0000256" key="15">
    <source>
        <dbReference type="ARBA" id="ARBA00048238"/>
    </source>
</evidence>
<feature type="binding site" evidence="18">
    <location>
        <position position="154"/>
    </location>
    <ligand>
        <name>(6S)-NADPHX</name>
        <dbReference type="ChEBI" id="CHEBI:64076"/>
    </ligand>
</feature>
<feature type="binding site" evidence="18">
    <location>
        <position position="61"/>
    </location>
    <ligand>
        <name>K(+)</name>
        <dbReference type="ChEBI" id="CHEBI:29103"/>
    </ligand>
</feature>
<keyword evidence="9 18" id="KW-0630">Potassium</keyword>
<dbReference type="InterPro" id="IPR017953">
    <property type="entry name" value="Carbohydrate_kinase_pred_CS"/>
</dbReference>
<feature type="binding site" evidence="17">
    <location>
        <position position="370"/>
    </location>
    <ligand>
        <name>(6S)-NADPHX</name>
        <dbReference type="ChEBI" id="CHEBI:64076"/>
    </ligand>
</feature>
<dbReference type="EMBL" id="JBHRSV010000014">
    <property type="protein sequence ID" value="MFC2926025.1"/>
    <property type="molecule type" value="Genomic_DNA"/>
</dbReference>
<dbReference type="Proteomes" id="UP001595379">
    <property type="component" value="Unassembled WGS sequence"/>
</dbReference>
<feature type="binding site" evidence="17">
    <location>
        <position position="256"/>
    </location>
    <ligand>
        <name>(6S)-NADPHX</name>
        <dbReference type="ChEBI" id="CHEBI:64076"/>
    </ligand>
</feature>